<dbReference type="EMBL" id="MLJW01000196">
    <property type="protein sequence ID" value="OIQ93986.1"/>
    <property type="molecule type" value="Genomic_DNA"/>
</dbReference>
<keyword evidence="1" id="KW-0812">Transmembrane</keyword>
<feature type="transmembrane region" description="Helical" evidence="1">
    <location>
        <begin position="93"/>
        <end position="113"/>
    </location>
</feature>
<keyword evidence="1" id="KW-0472">Membrane</keyword>
<evidence type="ECO:0000256" key="1">
    <source>
        <dbReference type="SAM" id="Phobius"/>
    </source>
</evidence>
<keyword evidence="1" id="KW-1133">Transmembrane helix</keyword>
<feature type="transmembrane region" description="Helical" evidence="1">
    <location>
        <begin position="327"/>
        <end position="348"/>
    </location>
</feature>
<evidence type="ECO:0000313" key="2">
    <source>
        <dbReference type="EMBL" id="OIQ93986.1"/>
    </source>
</evidence>
<accession>A0A1J5RF40</accession>
<name>A0A1J5RF40_9ZZZZ</name>
<organism evidence="2">
    <name type="scientific">mine drainage metagenome</name>
    <dbReference type="NCBI Taxonomy" id="410659"/>
    <lineage>
        <taxon>unclassified sequences</taxon>
        <taxon>metagenomes</taxon>
        <taxon>ecological metagenomes</taxon>
    </lineage>
</organism>
<sequence length="467" mass="49357">MSAAAAKLTLAPEGASAGNQVRTGLYASVVLCYLVLKIGHLTILAPVLSGVSLLAILASLPAAGWATRILTGLFLGSGTWMLQQKGIAWPQQLGAFGEMAYLLALFAVVPVLSAPVKLGGYSQAIQTVLRGRIAGVFGLNCLATTLAYVCGSFMSMAAVPIMMTSLEPVVGSYPVANKVRFMSVAATYGYVLPILWTPVSGVVGVVLYSLHGDWLSVFPTLFALSIASLCANWAIFYLLEVRGRASPAPIEAEAAASPVPRLLQMLLGIVLLVISIVLLEQWLQIGLVTVVTLASVPFALAWSAVLGQAGRFLKDTGGQLLTRLPRMADQFAIFLSAGYFAKAMHLSGVDHTANLMFLHLHGAMGTRLFLILMPVMALIASFLGVHPLVAIALLSESLKPEVLGITSTQLAITLIGSSVLTYMLGPFSGTLGLVQSINQVSTFRLSLWNAPYAAGYFMLLVATIMVM</sequence>
<dbReference type="AlphaFoldDB" id="A0A1J5RF40"/>
<feature type="transmembrane region" description="Helical" evidence="1">
    <location>
        <begin position="133"/>
        <end position="154"/>
    </location>
</feature>
<proteinExistence type="predicted"/>
<protein>
    <recommendedName>
        <fullName evidence="3">TRAP transporter large permease subunit</fullName>
    </recommendedName>
</protein>
<gene>
    <name evidence="2" type="ORF">GALL_240810</name>
</gene>
<feature type="transmembrane region" description="Helical" evidence="1">
    <location>
        <begin position="402"/>
        <end position="425"/>
    </location>
</feature>
<feature type="transmembrane region" description="Helical" evidence="1">
    <location>
        <begin position="259"/>
        <end position="279"/>
    </location>
</feature>
<feature type="transmembrane region" description="Helical" evidence="1">
    <location>
        <begin position="188"/>
        <end position="210"/>
    </location>
</feature>
<evidence type="ECO:0008006" key="3">
    <source>
        <dbReference type="Google" id="ProtNLM"/>
    </source>
</evidence>
<feature type="transmembrane region" description="Helical" evidence="1">
    <location>
        <begin position="368"/>
        <end position="395"/>
    </location>
</feature>
<feature type="transmembrane region" description="Helical" evidence="1">
    <location>
        <begin position="30"/>
        <end position="56"/>
    </location>
</feature>
<feature type="transmembrane region" description="Helical" evidence="1">
    <location>
        <begin position="445"/>
        <end position="466"/>
    </location>
</feature>
<feature type="transmembrane region" description="Helical" evidence="1">
    <location>
        <begin position="216"/>
        <end position="239"/>
    </location>
</feature>
<reference evidence="2" key="1">
    <citation type="submission" date="2016-10" db="EMBL/GenBank/DDBJ databases">
        <title>Sequence of Gallionella enrichment culture.</title>
        <authorList>
            <person name="Poehlein A."/>
            <person name="Muehling M."/>
            <person name="Daniel R."/>
        </authorList>
    </citation>
    <scope>NUCLEOTIDE SEQUENCE</scope>
</reference>
<feature type="transmembrane region" description="Helical" evidence="1">
    <location>
        <begin position="285"/>
        <end position="306"/>
    </location>
</feature>
<comment type="caution">
    <text evidence="2">The sequence shown here is derived from an EMBL/GenBank/DDBJ whole genome shotgun (WGS) entry which is preliminary data.</text>
</comment>